<name>A0A1D7SDA4_9CAUD</name>
<dbReference type="Proteomes" id="UP000226130">
    <property type="component" value="Segment"/>
</dbReference>
<evidence type="ECO:0000313" key="5">
    <source>
        <dbReference type="Proteomes" id="UP000225178"/>
    </source>
</evidence>
<dbReference type="Pfam" id="PF13759">
    <property type="entry name" value="2OG-FeII_Oxy_5"/>
    <property type="match status" value="1"/>
</dbReference>
<accession>A0A1D7SDA4</accession>
<gene>
    <name evidence="1" type="ORF">ES420910_106</name>
    <name evidence="2" type="ORF">Np200711_106</name>
    <name evidence="3" type="ORF">Sn130910_106</name>
</gene>
<dbReference type="NCBIfam" id="TIGR02466">
    <property type="entry name" value="TIGR02466 family protein"/>
    <property type="match status" value="1"/>
</dbReference>
<evidence type="ECO:0000313" key="2">
    <source>
        <dbReference type="EMBL" id="AOO12052.1"/>
    </source>
</evidence>
<proteinExistence type="predicted"/>
<dbReference type="EMBL" id="KX349291">
    <property type="protein sequence ID" value="AOO11587.1"/>
    <property type="molecule type" value="Genomic_DNA"/>
</dbReference>
<reference evidence="4 5" key="1">
    <citation type="journal article" date="2016" name="Environ. Microbiol.">
        <title>Genomic diversification of marine cyanophages into stable ecotypes.</title>
        <authorList>
            <person name="Marston M.F."/>
            <person name="Martiny J.B."/>
        </authorList>
    </citation>
    <scope>NUCLEOTIDE SEQUENCE [LARGE SCALE GENOMIC DNA]</scope>
    <source>
        <strain evidence="1">ES_42_0910</strain>
        <strain evidence="2">Np_20_0711</strain>
        <strain evidence="3">Sn_13_0910</strain>
    </source>
</reference>
<evidence type="ECO:0000313" key="4">
    <source>
        <dbReference type="Proteomes" id="UP000223571"/>
    </source>
</evidence>
<dbReference type="Gene3D" id="2.60.120.620">
    <property type="entry name" value="q2cbj1_9rhob like domain"/>
    <property type="match status" value="1"/>
</dbReference>
<dbReference type="InterPro" id="IPR012668">
    <property type="entry name" value="CHP02466"/>
</dbReference>
<dbReference type="EMBL" id="KX349296">
    <property type="protein sequence ID" value="AOO12753.1"/>
    <property type="molecule type" value="Genomic_DNA"/>
</dbReference>
<evidence type="ECO:0000313" key="1">
    <source>
        <dbReference type="EMBL" id="AOO11587.1"/>
    </source>
</evidence>
<sequence>MYLEPVFSTPIWSEQLELDLSSLERYAYSLQEKDSGRVISNHGGWQSSDIFEFDNTPIEPLINNIRKLLKVCFQTLEVPNIPVIDNAWVNINPPGSFNKPHIHGNNCFLAVVFYVKAANNSGSIFFDRGSLQEYILSNFVPGGRNTFNSSRWQYQSKENQVIIFPSWISHSVGVNESDSDRISIALNVKI</sequence>
<dbReference type="Proteomes" id="UP000225178">
    <property type="component" value="Segment"/>
</dbReference>
<dbReference type="Proteomes" id="UP000223571">
    <property type="component" value="Segment"/>
</dbReference>
<evidence type="ECO:0000313" key="3">
    <source>
        <dbReference type="EMBL" id="AOO12753.1"/>
    </source>
</evidence>
<protein>
    <recommendedName>
        <fullName evidence="6">2OG-Fe(II) oxygenase</fullName>
    </recommendedName>
</protein>
<organism evidence="1 5">
    <name type="scientific">Cyanophage S-RIM44</name>
    <dbReference type="NCBI Taxonomy" id="1278485"/>
    <lineage>
        <taxon>Viruses</taxon>
        <taxon>Duplodnaviria</taxon>
        <taxon>Heunggongvirae</taxon>
        <taxon>Uroviricota</taxon>
        <taxon>Caudoviricetes</taxon>
        <taxon>Pantevenvirales</taxon>
        <taxon>Kyanoviridae</taxon>
        <taxon>Vellamovirus</taxon>
        <taxon>Vellamovirus rhodeisland44</taxon>
    </lineage>
</organism>
<evidence type="ECO:0008006" key="6">
    <source>
        <dbReference type="Google" id="ProtNLM"/>
    </source>
</evidence>
<dbReference type="EMBL" id="KX349293">
    <property type="protein sequence ID" value="AOO12052.1"/>
    <property type="molecule type" value="Genomic_DNA"/>
</dbReference>